<dbReference type="CDD" id="cd06071">
    <property type="entry name" value="Beach"/>
    <property type="match status" value="1"/>
</dbReference>
<dbReference type="FunFam" id="2.60.120.200:FF:000010">
    <property type="entry name" value="neurobeachin isoform X2"/>
    <property type="match status" value="1"/>
</dbReference>
<dbReference type="InterPro" id="IPR046851">
    <property type="entry name" value="NBCH_WD40"/>
</dbReference>
<dbReference type="InterPro" id="IPR013320">
    <property type="entry name" value="ConA-like_dom_sf"/>
</dbReference>
<dbReference type="SUPFAM" id="SSF50978">
    <property type="entry name" value="WD40 repeat-like"/>
    <property type="match status" value="1"/>
</dbReference>
<dbReference type="FunFam" id="2.130.10.10:FF:000036">
    <property type="entry name" value="Neurobeachin isoform A"/>
    <property type="match status" value="1"/>
</dbReference>
<protein>
    <recommendedName>
        <fullName evidence="8">Neurobeachin</fullName>
    </recommendedName>
    <alternativeName>
        <fullName evidence="9">Lysosomal-trafficking regulator 2</fullName>
    </alternativeName>
</protein>
<evidence type="ECO:0000256" key="9">
    <source>
        <dbReference type="ARBA" id="ARBA00080802"/>
    </source>
</evidence>
<dbReference type="InterPro" id="IPR046852">
    <property type="entry name" value="Neurobeachin_a-sol"/>
</dbReference>
<dbReference type="FunFam" id="1.10.1540.10:FF:000001">
    <property type="entry name" value="neurobeachin isoform X1"/>
    <property type="match status" value="1"/>
</dbReference>
<dbReference type="Pfam" id="PF14844">
    <property type="entry name" value="PH_BEACH"/>
    <property type="match status" value="1"/>
</dbReference>
<evidence type="ECO:0000256" key="1">
    <source>
        <dbReference type="ARBA" id="ARBA00004170"/>
    </source>
</evidence>
<feature type="region of interest" description="Disordered" evidence="11">
    <location>
        <begin position="1"/>
        <end position="22"/>
    </location>
</feature>
<comment type="subunit">
    <text evidence="7">Interacts with RII subunit of PKA.</text>
</comment>
<dbReference type="InterPro" id="IPR016024">
    <property type="entry name" value="ARM-type_fold"/>
</dbReference>
<dbReference type="SUPFAM" id="SSF49899">
    <property type="entry name" value="Concanavalin A-like lectins/glucanases"/>
    <property type="match status" value="1"/>
</dbReference>
<feature type="region of interest" description="Disordered" evidence="11">
    <location>
        <begin position="916"/>
        <end position="1022"/>
    </location>
</feature>
<dbReference type="InterPro" id="IPR031570">
    <property type="entry name" value="NBEA/BDCP_DUF4704"/>
</dbReference>
<gene>
    <name evidence="14" type="primary">lrba</name>
</gene>
<evidence type="ECO:0000259" key="12">
    <source>
        <dbReference type="PROSITE" id="PS50197"/>
    </source>
</evidence>
<dbReference type="GO" id="GO:0019901">
    <property type="term" value="F:protein kinase binding"/>
    <property type="evidence" value="ECO:0007669"/>
    <property type="project" value="TreeGrafter"/>
</dbReference>
<feature type="compositionally biased region" description="Low complexity" evidence="11">
    <location>
        <begin position="1179"/>
        <end position="1191"/>
    </location>
</feature>
<dbReference type="GO" id="GO:0008104">
    <property type="term" value="P:intracellular protein localization"/>
    <property type="evidence" value="ECO:0007669"/>
    <property type="project" value="TreeGrafter"/>
</dbReference>
<dbReference type="InterPro" id="IPR001680">
    <property type="entry name" value="WD40_rpt"/>
</dbReference>
<feature type="domain" description="BEACH-type PH" evidence="13">
    <location>
        <begin position="1986"/>
        <end position="2094"/>
    </location>
</feature>
<dbReference type="PROSITE" id="PS50197">
    <property type="entry name" value="BEACH"/>
    <property type="match status" value="1"/>
</dbReference>
<evidence type="ECO:0000313" key="14">
    <source>
        <dbReference type="Ensembl" id="ENSDLAP00005049947.2"/>
    </source>
</evidence>
<evidence type="ECO:0000256" key="5">
    <source>
        <dbReference type="ARBA" id="ARBA00022737"/>
    </source>
</evidence>
<dbReference type="InterPro" id="IPR000409">
    <property type="entry name" value="BEACH_dom"/>
</dbReference>
<feature type="compositionally biased region" description="Basic and acidic residues" evidence="11">
    <location>
        <begin position="1072"/>
        <end position="1094"/>
    </location>
</feature>
<evidence type="ECO:0000259" key="13">
    <source>
        <dbReference type="PROSITE" id="PS51783"/>
    </source>
</evidence>
<evidence type="ECO:0000256" key="6">
    <source>
        <dbReference type="ARBA" id="ARBA00023136"/>
    </source>
</evidence>
<keyword evidence="6" id="KW-0472">Membrane</keyword>
<dbReference type="Gene3D" id="2.30.29.30">
    <property type="entry name" value="Pleckstrin-homology domain (PH domain)/Phosphotyrosine-binding domain (PTB)"/>
    <property type="match status" value="1"/>
</dbReference>
<dbReference type="Ensembl" id="ENSDLAT00005053234.2">
    <property type="protein sequence ID" value="ENSDLAP00005049947.2"/>
    <property type="gene ID" value="ENSDLAG00005020346.2"/>
</dbReference>
<evidence type="ECO:0000256" key="8">
    <source>
        <dbReference type="ARBA" id="ARBA00073055"/>
    </source>
</evidence>
<feature type="region of interest" description="Disordered" evidence="11">
    <location>
        <begin position="1571"/>
        <end position="1590"/>
    </location>
</feature>
<evidence type="ECO:0000256" key="3">
    <source>
        <dbReference type="ARBA" id="ARBA00022553"/>
    </source>
</evidence>
<comment type="subcellular location">
    <subcellularLocation>
        <location evidence="1">Membrane</location>
        <topology evidence="1">Peripheral membrane protein</topology>
    </subcellularLocation>
</comment>
<dbReference type="PROSITE" id="PS51783">
    <property type="entry name" value="PH_BEACH"/>
    <property type="match status" value="1"/>
</dbReference>
<evidence type="ECO:0000256" key="10">
    <source>
        <dbReference type="PROSITE-ProRule" id="PRU00221"/>
    </source>
</evidence>
<dbReference type="PANTHER" id="PTHR13743">
    <property type="entry name" value="BEIGE/BEACH-RELATED"/>
    <property type="match status" value="1"/>
</dbReference>
<dbReference type="InterPro" id="IPR011989">
    <property type="entry name" value="ARM-like"/>
</dbReference>
<dbReference type="PROSITE" id="PS50082">
    <property type="entry name" value="WD_REPEATS_2"/>
    <property type="match status" value="1"/>
</dbReference>
<dbReference type="InterPro" id="IPR036372">
    <property type="entry name" value="BEACH_dom_sf"/>
</dbReference>
<dbReference type="Gene3D" id="2.60.120.200">
    <property type="match status" value="1"/>
</dbReference>
<keyword evidence="5" id="KW-0677">Repeat</keyword>
<keyword evidence="3" id="KW-0597">Phosphoprotein</keyword>
<feature type="compositionally biased region" description="Basic and acidic residues" evidence="11">
    <location>
        <begin position="947"/>
        <end position="957"/>
    </location>
</feature>
<feature type="compositionally biased region" description="Polar residues" evidence="11">
    <location>
        <begin position="1575"/>
        <end position="1588"/>
    </location>
</feature>
<dbReference type="CDD" id="cd01201">
    <property type="entry name" value="PH_BEACH"/>
    <property type="match status" value="1"/>
</dbReference>
<keyword evidence="15" id="KW-1185">Reference proteome</keyword>
<evidence type="ECO:0000256" key="11">
    <source>
        <dbReference type="SAM" id="MobiDB-lite"/>
    </source>
</evidence>
<dbReference type="InterPro" id="IPR010508">
    <property type="entry name" value="NBEA-like_DUF1088"/>
</dbReference>
<feature type="region of interest" description="Disordered" evidence="11">
    <location>
        <begin position="1229"/>
        <end position="1264"/>
    </location>
</feature>
<feature type="compositionally biased region" description="Polar residues" evidence="11">
    <location>
        <begin position="1121"/>
        <end position="1133"/>
    </location>
</feature>
<feature type="compositionally biased region" description="Polar residues" evidence="11">
    <location>
        <begin position="918"/>
        <end position="929"/>
    </location>
</feature>
<feature type="compositionally biased region" description="Low complexity" evidence="11">
    <location>
        <begin position="1154"/>
        <end position="1164"/>
    </location>
</feature>
<dbReference type="GO" id="GO:0016020">
    <property type="term" value="C:membrane"/>
    <property type="evidence" value="ECO:0007669"/>
    <property type="project" value="UniProtKB-SubCell"/>
</dbReference>
<proteinExistence type="inferred from homology"/>
<dbReference type="InterPro" id="IPR015943">
    <property type="entry name" value="WD40/YVTN_repeat-like_dom_sf"/>
</dbReference>
<feature type="compositionally biased region" description="Basic and acidic residues" evidence="11">
    <location>
        <begin position="1104"/>
        <end position="1117"/>
    </location>
</feature>
<feature type="compositionally biased region" description="Basic and acidic residues" evidence="11">
    <location>
        <begin position="1138"/>
        <end position="1147"/>
    </location>
</feature>
<evidence type="ECO:0000256" key="2">
    <source>
        <dbReference type="ARBA" id="ARBA00008498"/>
    </source>
</evidence>
<dbReference type="Pfam" id="PF06469">
    <property type="entry name" value="DUF1088"/>
    <property type="match status" value="1"/>
</dbReference>
<dbReference type="GeneTree" id="ENSGT00940000154778"/>
<evidence type="ECO:0000313" key="15">
    <source>
        <dbReference type="Proteomes" id="UP000694389"/>
    </source>
</evidence>
<dbReference type="InterPro" id="IPR023362">
    <property type="entry name" value="PH-BEACH_dom"/>
</dbReference>
<dbReference type="Gene3D" id="1.25.10.10">
    <property type="entry name" value="Leucine-rich Repeat Variant"/>
    <property type="match status" value="1"/>
</dbReference>
<evidence type="ECO:0000256" key="4">
    <source>
        <dbReference type="ARBA" id="ARBA00022574"/>
    </source>
</evidence>
<dbReference type="Pfam" id="PF20426">
    <property type="entry name" value="NBCH_WD40"/>
    <property type="match status" value="1"/>
</dbReference>
<sequence>MASEEAAGAAQPGDGKDGRSGAMALNPGVPIRGIRMKFAVLAGLVEVGEVSNRDIVETVFNLLVGGQFDLEMNFIIQEPESIVCMVELLDKCEPTCQAEVWSIFTAILKKSVRNLQACTDVGLIQEVLQRIATTDSMIADLLVDMLGVLASYSITVKELKLFFSKLQGEKGQWPHHAVKLLSVLKYMAHRNGPDSFFSFPGKNAAAIALPPIAKWPYQNGFTFHTWLRMDPLNNINVDKDKPYLYCFRTNKGLGYSAHFVGGCLIVTSLKSKGKGFQHCVKYDFKPQKWYMVTLVHIYNRWKNSEISCYVNGELASFGDIAWFVNTSDTFDKCFLGSSETADANRVFCGQFGAVYLFGEALSAAQILAIYQLGPGYQGTFKYKAESDLLFAEHHKTLLYDGKLSSSIAFTYNPRATDAQLCLESSPKDNASIFVHSPHALMLQDVKAVVTHSVQSGIHSIGGVQVLFPLFAQLDHCQPSSHELDTSVCCTLLSFVMELLKNSVAMQEQVLACKGFLVIGYTLEKSSKVHVTRPVLDIVLAFSRYLSNLQNGILLLKQLCDHILFNPAIWIHAPAKVQLTLYTYLATEFISTVTIYNTIRRVGTVLQVMHTLKYYYWVINPQDRSGVVPKGLDGPRPNQKEIFSLRAFLLLFVKQLIMKDHGVKEDELQSILNYLLTMHEDDNLMDVLQLLVALMSEHPGSMVQAFDQRNGIRVIYKLLASKSEGIRVQTLKVMGYFLKHMPQKRKAEVMLSHGLFSLLTERLMLHSSHFTMTTYNVLFEILTEQICTQVIHKQHPDPDSTVKILNPQILKVIAALLKNSPPSPESMEVRRVFLSDMIKLFNNSRENRRSLLQCSVWQEWMLSLCFINPRNSEEQKITEMVYAIFRILLYHAIKYEWGGWRVWVDTLSITHSKVREQSIETNKQEPVTETSADKSTESLQTSVSDQPTDDKKAMEVIRDSATASASDDRKAPVTDEEKSEGNKGESSNSMAEDSLNEADAELPVVSEQEGKTDQTSPEAAACLDNSVLGGASVFNEDLVDVSSVSDQINPSDADDSQEESSYASAAAGDEGEVEKKEDKHEDDEGKKNYEMKTDEEKDEEQEVGVQEKTEESETEEKQVSGSESQTPPAETPEQSIPEPPKEEVKDEQSSSTIETATADQQASDTTPPPAAQEDQTVSDPTSPSQPSETTGTTEEETLSSSADNSVNKTKEIKIARLDVSNVALDTERLELKETSTTETSQGQPAAAAAGGSSGQQREGSTSAPRSTMFRIPEFRWSHMHQRLLTDLLFSIETDVQMWRSHSTKTILDFVNSSENVVFVHNSIHLISQVVDNLIMACGGILPLLSAATSSSHELENIEPSQGLTVEASVTFLQRLVNLVDVLIFASSLNFTEIEAEKNMSSGGILRQCLRLVCAMAVRNCLECQQVQFKHNTEGSTKIHSNYNGLIFMQSPVDAVTGGMSSVRDWDRLLQDMDINRLRAVVFRDIEDSKQAQFLALAVVYFISVLMVSKYRDILEPHNDKKHPQRSQSARSTGIQKLENEFSAAGFSFVLLLFSVLVENGVSLRRYDSGIGDDHTSTAASEADLSSSGMTHGPDAISEALSTLSSEVRPSLPTDSKGKNVKDILRSLVSSQADDIMVDPNLLPPAFLGVGDVGRESSQFRSFDRSVIVAPKKAGMAPSPGTSTPVPAATAASVSGGTSIDSVALHASFILLFVCCLDYISSISERLEHALEKAAPLLREIFVDFAPFLSRTLLGSHGQELLIEGTSLVCMKSSSSVVELVMLLCSQEWQNSIQKNAGLAFIELVNEGRLLSHTMKDHLVRVANEAEFILSRQRAEDIHKHAEFESNCAQYAAEKRDEEKMCDHLIRAAKYRDHVTATQLIQKIVNILTDKHGAWGSSSISRPREFWRLDYWEDDLRRRRRFIRNPSGSTHSEAILKAAAEHASEEDVLKGKQSIRSQALGNQNSESETLLDGDDDTLSSLEEKDLENLTGPVNLSASAQLVAPAVVVKGTLSITASELYFEVDEDEPGFKAIDPKILAYTEGLHGKWLFTEIRAIFSRRYLLQNTALEIFMANRTAVMLNFPDAATVKKVVHSLPRVGVGTSFGLPQTRRISLATPKQLFKAANMTQRWQRREISNFEYLIFLNTISGRTFNDLNQYPVFPWVITNYDSEELDLTLPSNFRDLSKPIGALNPKRAAFFSDRYESWEDDQVPKFHYGTHYSTSSFTLMWLLRIEPFTTFFLNFQGGKFDHADRTFSSVSRAWRNCQRDTSDVKELIPEFYYLPEMFVNANSYNLGVMEDGTVVSDVELPPWAKSPEEFVRINRLALESEFVSCQLHQWIDLIFGYKQQGPEATRALNVFYYLTYEGAVNLSSISDPMLREAVESQIRSFGQTPCQLLIEPHPPRSSAMQVTPMMFTEQMQQDVIMVLKFPSNSPVTHVAANTQPGLTSAAIITVTANRLFAVNKWHGLTGHQSSTVQDQQYQLPVEIDPLIASNVGSHRRQISDLLDQSIQISSQCFVITADNRFILLCGFWDKSFRVYSTDSGKLTQIVFGHRDVVTCLARSESYIGGDCYVLSGSRDATLLLWYWNGKNNSIGESPGTEFTTPRAILTGHDCEVTCASVCAELGLVISGCKEGPCLIHSMNGDLLRTLEGPERCLRPRLIQSSTEGNCMIYYDKGQFCLFSVNGKLLGHMEVEDSIKAMLLSRDGQYLLTGGDGGVVSVWQVHNLKQLFTYPGCDAGIRSMAMSHDQRCIITGMASGSIVLFYNDFNRWHHEYQTRY</sequence>
<reference evidence="14" key="2">
    <citation type="submission" date="2025-09" db="UniProtKB">
        <authorList>
            <consortium name="Ensembl"/>
        </authorList>
    </citation>
    <scope>IDENTIFICATION</scope>
</reference>
<feature type="compositionally biased region" description="Basic and acidic residues" evidence="11">
    <location>
        <begin position="965"/>
        <end position="982"/>
    </location>
</feature>
<feature type="domain" description="BEACH" evidence="12">
    <location>
        <begin position="2113"/>
        <end position="2402"/>
    </location>
</feature>
<dbReference type="Pfam" id="PF15787">
    <property type="entry name" value="DUF4704"/>
    <property type="match status" value="1"/>
</dbReference>
<dbReference type="FunFam" id="2.30.29.30:FF:000059">
    <property type="entry name" value="neurobeachin isoform X1"/>
    <property type="match status" value="1"/>
</dbReference>
<dbReference type="SUPFAM" id="SSF48371">
    <property type="entry name" value="ARM repeat"/>
    <property type="match status" value="1"/>
</dbReference>
<dbReference type="InterPro" id="IPR050865">
    <property type="entry name" value="BEACH_Domain"/>
</dbReference>
<comment type="similarity">
    <text evidence="2">Belongs to the WD repeat neurobeachin family.</text>
</comment>
<dbReference type="Pfam" id="PF20425">
    <property type="entry name" value="Neurobeachin"/>
    <property type="match status" value="1"/>
</dbReference>
<dbReference type="Pfam" id="PF13385">
    <property type="entry name" value="Laminin_G_3"/>
    <property type="match status" value="1"/>
</dbReference>
<name>A0A8C4NV97_DICLA</name>
<accession>A0A8C4NV97</accession>
<feature type="compositionally biased region" description="Low complexity" evidence="11">
    <location>
        <begin position="1235"/>
        <end position="1261"/>
    </location>
</feature>
<dbReference type="Gene3D" id="2.130.10.10">
    <property type="entry name" value="YVTN repeat-like/Quinoprotein amine dehydrogenase"/>
    <property type="match status" value="2"/>
</dbReference>
<dbReference type="SUPFAM" id="SSF50729">
    <property type="entry name" value="PH domain-like"/>
    <property type="match status" value="1"/>
</dbReference>
<feature type="region of interest" description="Disordered" evidence="11">
    <location>
        <begin position="1041"/>
        <end position="1204"/>
    </location>
</feature>
<reference evidence="14" key="1">
    <citation type="submission" date="2025-08" db="UniProtKB">
        <authorList>
            <consortium name="Ensembl"/>
        </authorList>
    </citation>
    <scope>IDENTIFICATION</scope>
</reference>
<dbReference type="PANTHER" id="PTHR13743:SF64">
    <property type="entry name" value="LIPOPOLYSACCHARIDE-RESPONSIVE AND BEIGE-LIKE ANCHOR PROTEIN"/>
    <property type="match status" value="1"/>
</dbReference>
<dbReference type="Proteomes" id="UP000694389">
    <property type="component" value="Unassembled WGS sequence"/>
</dbReference>
<dbReference type="SMART" id="SM01026">
    <property type="entry name" value="Beach"/>
    <property type="match status" value="1"/>
</dbReference>
<dbReference type="GO" id="GO:0005829">
    <property type="term" value="C:cytosol"/>
    <property type="evidence" value="ECO:0007669"/>
    <property type="project" value="TreeGrafter"/>
</dbReference>
<feature type="repeat" description="WD" evidence="10">
    <location>
        <begin position="2693"/>
        <end position="2730"/>
    </location>
</feature>
<organism evidence="14 15">
    <name type="scientific">Dicentrarchus labrax</name>
    <name type="common">European seabass</name>
    <name type="synonym">Morone labrax</name>
    <dbReference type="NCBI Taxonomy" id="13489"/>
    <lineage>
        <taxon>Eukaryota</taxon>
        <taxon>Metazoa</taxon>
        <taxon>Chordata</taxon>
        <taxon>Craniata</taxon>
        <taxon>Vertebrata</taxon>
        <taxon>Euteleostomi</taxon>
        <taxon>Actinopterygii</taxon>
        <taxon>Neopterygii</taxon>
        <taxon>Teleostei</taxon>
        <taxon>Neoteleostei</taxon>
        <taxon>Acanthomorphata</taxon>
        <taxon>Eupercaria</taxon>
        <taxon>Moronidae</taxon>
        <taxon>Dicentrarchus</taxon>
    </lineage>
</organism>
<keyword evidence="4 10" id="KW-0853">WD repeat</keyword>
<dbReference type="Pfam" id="PF02138">
    <property type="entry name" value="Beach"/>
    <property type="match status" value="1"/>
</dbReference>
<dbReference type="SUPFAM" id="SSF81837">
    <property type="entry name" value="BEACH domain"/>
    <property type="match status" value="1"/>
</dbReference>
<feature type="compositionally biased region" description="Polar residues" evidence="11">
    <location>
        <begin position="936"/>
        <end position="945"/>
    </location>
</feature>
<dbReference type="InterPro" id="IPR011993">
    <property type="entry name" value="PH-like_dom_sf"/>
</dbReference>
<dbReference type="InterPro" id="IPR036322">
    <property type="entry name" value="WD40_repeat_dom_sf"/>
</dbReference>
<evidence type="ECO:0000256" key="7">
    <source>
        <dbReference type="ARBA" id="ARBA00065599"/>
    </source>
</evidence>
<dbReference type="Gene3D" id="1.10.1540.10">
    <property type="entry name" value="BEACH domain"/>
    <property type="match status" value="1"/>
</dbReference>
<feature type="compositionally biased region" description="Low complexity" evidence="11">
    <location>
        <begin position="1058"/>
        <end position="1067"/>
    </location>
</feature>
<feature type="compositionally biased region" description="Polar residues" evidence="11">
    <location>
        <begin position="1952"/>
        <end position="1962"/>
    </location>
</feature>
<dbReference type="SMART" id="SM00320">
    <property type="entry name" value="WD40"/>
    <property type="match status" value="4"/>
</dbReference>
<feature type="region of interest" description="Disordered" evidence="11">
    <location>
        <begin position="1950"/>
        <end position="1974"/>
    </location>
</feature>